<dbReference type="GO" id="GO:0016491">
    <property type="term" value="F:oxidoreductase activity"/>
    <property type="evidence" value="ECO:0007669"/>
    <property type="project" value="UniProtKB-KW"/>
</dbReference>
<dbReference type="SUPFAM" id="SSF56176">
    <property type="entry name" value="FAD-binding/transporter-associated domain-like"/>
    <property type="match status" value="1"/>
</dbReference>
<proteinExistence type="inferred from homology"/>
<dbReference type="PANTHER" id="PTHR42973">
    <property type="entry name" value="BINDING OXIDOREDUCTASE, PUTATIVE (AFU_ORTHOLOGUE AFUA_1G17690)-RELATED"/>
    <property type="match status" value="1"/>
</dbReference>
<dbReference type="RefSeq" id="WP_170197516.1">
    <property type="nucleotide sequence ID" value="NZ_JABBNB010000047.1"/>
</dbReference>
<comment type="cofactor">
    <cofactor evidence="1">
        <name>FAD</name>
        <dbReference type="ChEBI" id="CHEBI:57692"/>
    </cofactor>
</comment>
<keyword evidence="3" id="KW-0285">Flavoprotein</keyword>
<evidence type="ECO:0000313" key="7">
    <source>
        <dbReference type="EMBL" id="NMO05014.1"/>
    </source>
</evidence>
<dbReference type="InterPro" id="IPR016167">
    <property type="entry name" value="FAD-bd_PCMH_sub1"/>
</dbReference>
<dbReference type="InterPro" id="IPR016166">
    <property type="entry name" value="FAD-bd_PCMH"/>
</dbReference>
<organism evidence="7 8">
    <name type="scientific">Gordonia asplenii</name>
    <dbReference type="NCBI Taxonomy" id="2725283"/>
    <lineage>
        <taxon>Bacteria</taxon>
        <taxon>Bacillati</taxon>
        <taxon>Actinomycetota</taxon>
        <taxon>Actinomycetes</taxon>
        <taxon>Mycobacteriales</taxon>
        <taxon>Gordoniaceae</taxon>
        <taxon>Gordonia</taxon>
    </lineage>
</organism>
<comment type="similarity">
    <text evidence="2">Belongs to the oxygen-dependent FAD-linked oxidoreductase family.</text>
</comment>
<dbReference type="AlphaFoldDB" id="A0A848L2E0"/>
<dbReference type="Proteomes" id="UP000550729">
    <property type="component" value="Unassembled WGS sequence"/>
</dbReference>
<dbReference type="GO" id="GO:0071949">
    <property type="term" value="F:FAD binding"/>
    <property type="evidence" value="ECO:0007669"/>
    <property type="project" value="InterPro"/>
</dbReference>
<dbReference type="PROSITE" id="PS51387">
    <property type="entry name" value="FAD_PCMH"/>
    <property type="match status" value="1"/>
</dbReference>
<dbReference type="InterPro" id="IPR016169">
    <property type="entry name" value="FAD-bd_PCMH_sub2"/>
</dbReference>
<dbReference type="InterPro" id="IPR050416">
    <property type="entry name" value="FAD-linked_Oxidoreductase"/>
</dbReference>
<dbReference type="InterPro" id="IPR036318">
    <property type="entry name" value="FAD-bd_PCMH-like_sf"/>
</dbReference>
<dbReference type="Gene3D" id="3.30.465.10">
    <property type="match status" value="1"/>
</dbReference>
<evidence type="ECO:0000259" key="6">
    <source>
        <dbReference type="PROSITE" id="PS51387"/>
    </source>
</evidence>
<protein>
    <submittedName>
        <fullName evidence="7">FAD-binding oxidoreductase</fullName>
    </submittedName>
</protein>
<evidence type="ECO:0000256" key="4">
    <source>
        <dbReference type="ARBA" id="ARBA00022827"/>
    </source>
</evidence>
<dbReference type="Gene3D" id="3.30.43.10">
    <property type="entry name" value="Uridine Diphospho-n-acetylenolpyruvylglucosamine Reductase, domain 2"/>
    <property type="match status" value="1"/>
</dbReference>
<reference evidence="7 8" key="1">
    <citation type="submission" date="2020-04" db="EMBL/GenBank/DDBJ databases">
        <title>Gordonia sp. nov. TBRC 11910.</title>
        <authorList>
            <person name="Suriyachadkun C."/>
        </authorList>
    </citation>
    <scope>NUCLEOTIDE SEQUENCE [LARGE SCALE GENOMIC DNA]</scope>
    <source>
        <strain evidence="7 8">TBRC 11910</strain>
    </source>
</reference>
<evidence type="ECO:0000313" key="8">
    <source>
        <dbReference type="Proteomes" id="UP000550729"/>
    </source>
</evidence>
<dbReference type="EMBL" id="JABBNB010000047">
    <property type="protein sequence ID" value="NMO05014.1"/>
    <property type="molecule type" value="Genomic_DNA"/>
</dbReference>
<name>A0A848L2E0_9ACTN</name>
<feature type="domain" description="FAD-binding PCMH-type" evidence="6">
    <location>
        <begin position="46"/>
        <end position="216"/>
    </location>
</feature>
<keyword evidence="5" id="KW-0560">Oxidoreductase</keyword>
<evidence type="ECO:0000256" key="1">
    <source>
        <dbReference type="ARBA" id="ARBA00001974"/>
    </source>
</evidence>
<evidence type="ECO:0000256" key="2">
    <source>
        <dbReference type="ARBA" id="ARBA00005466"/>
    </source>
</evidence>
<gene>
    <name evidence="7" type="ORF">HH308_27715</name>
</gene>
<dbReference type="Pfam" id="PF01565">
    <property type="entry name" value="FAD_binding_4"/>
    <property type="match status" value="1"/>
</dbReference>
<keyword evidence="4" id="KW-0274">FAD</keyword>
<accession>A0A848L2E0</accession>
<dbReference type="PANTHER" id="PTHR42973:SF39">
    <property type="entry name" value="FAD-BINDING PCMH-TYPE DOMAIN-CONTAINING PROTEIN"/>
    <property type="match status" value="1"/>
</dbReference>
<evidence type="ECO:0000256" key="5">
    <source>
        <dbReference type="ARBA" id="ARBA00023002"/>
    </source>
</evidence>
<sequence length="480" mass="49825">MDSLPAFEQRNGLAAELASALPGRVHVAGEPQFRDSLARVFFPEAARRSPSCVVTPADVADVATTLTRAAAAGVPVTVRGGGLSSNCVRDDAVLLDLSVHFATARTDGDSHVVVGGGATVGEALAATTPTGRVIPVGIAGIAGLGLITRGGVGYLTRDLGLTLDQIVELEMVLPDGTWLRLSEDSRGVEEELWWAARGCAPSFGVVTSARLRTHPQGPVYVERAVVGLDALATYFATAPQLPRHTTMGAVLGWGGGPDPVLLVYTACRSSCDDDVDVARSATSAVVAASKNTFFRAETSGRYLAGLPEFAIPGPGGAEPAAIAPPDPTSTAHRGWFYGKSVFTGPNLGADIADGLAAAITAAPTRACRIDFQHTGGALADVEDTATAFWGRRGEWNVPLNAIWSDAADTDACRAWARDTLAVLAPGTIGGYSVELRSGFAESAAEIDAAYGGNLRKLRDLRDRIDPGGVLLNHPLAQELP</sequence>
<dbReference type="Gene3D" id="3.40.462.20">
    <property type="match status" value="1"/>
</dbReference>
<keyword evidence="8" id="KW-1185">Reference proteome</keyword>
<comment type="caution">
    <text evidence="7">The sequence shown here is derived from an EMBL/GenBank/DDBJ whole genome shotgun (WGS) entry which is preliminary data.</text>
</comment>
<dbReference type="InterPro" id="IPR006094">
    <property type="entry name" value="Oxid_FAD_bind_N"/>
</dbReference>
<evidence type="ECO:0000256" key="3">
    <source>
        <dbReference type="ARBA" id="ARBA00022630"/>
    </source>
</evidence>